<dbReference type="GO" id="GO:0008616">
    <property type="term" value="P:tRNA queuosine(34) biosynthetic process"/>
    <property type="evidence" value="ECO:0007669"/>
    <property type="project" value="UniProtKB-KW"/>
</dbReference>
<dbReference type="Gene3D" id="3.30.479.10">
    <property type="entry name" value="6-pyruvoyl tetrahydropterin synthase/QueD"/>
    <property type="match status" value="1"/>
</dbReference>
<dbReference type="EC" id="4.-.-.-" evidence="8"/>
<dbReference type="InterPro" id="IPR038418">
    <property type="entry name" value="6-PTP_synth/QueD_sf"/>
</dbReference>
<feature type="binding site" evidence="10">
    <location>
        <position position="30"/>
    </location>
    <ligand>
        <name>Zn(2+)</name>
        <dbReference type="ChEBI" id="CHEBI:29105"/>
    </ligand>
</feature>
<keyword evidence="6 8" id="KW-0456">Lyase</keyword>
<dbReference type="GO" id="GO:0046872">
    <property type="term" value="F:metal ion binding"/>
    <property type="evidence" value="ECO:0007669"/>
    <property type="project" value="UniProtKB-KW"/>
</dbReference>
<name>I4BC21_TURPD</name>
<evidence type="ECO:0000313" key="11">
    <source>
        <dbReference type="EMBL" id="AFM14828.1"/>
    </source>
</evidence>
<evidence type="ECO:0000256" key="8">
    <source>
        <dbReference type="PIRNR" id="PIRNR006113"/>
    </source>
</evidence>
<dbReference type="InterPro" id="IPR007115">
    <property type="entry name" value="6-PTP_synth/QueD"/>
</dbReference>
<reference evidence="11 12" key="1">
    <citation type="submission" date="2012-06" db="EMBL/GenBank/DDBJ databases">
        <title>The complete plasmid of genome of Turneriella parva DSM 21527.</title>
        <authorList>
            <consortium name="US DOE Joint Genome Institute (JGI-PGF)"/>
            <person name="Lucas S."/>
            <person name="Han J."/>
            <person name="Lapidus A."/>
            <person name="Bruce D."/>
            <person name="Goodwin L."/>
            <person name="Pitluck S."/>
            <person name="Peters L."/>
            <person name="Kyrpides N."/>
            <person name="Mavromatis K."/>
            <person name="Ivanova N."/>
            <person name="Mikhailova N."/>
            <person name="Chertkov O."/>
            <person name="Detter J.C."/>
            <person name="Tapia R."/>
            <person name="Han C."/>
            <person name="Land M."/>
            <person name="Hauser L."/>
            <person name="Markowitz V."/>
            <person name="Cheng J.-F."/>
            <person name="Hugenholtz P."/>
            <person name="Woyke T."/>
            <person name="Wu D."/>
            <person name="Gronow S."/>
            <person name="Wellnitz S."/>
            <person name="Brambilla E."/>
            <person name="Klenk H.-P."/>
            <person name="Eisen J.A."/>
        </authorList>
    </citation>
    <scope>NUCLEOTIDE SEQUENCE [LARGE SCALE GENOMIC DNA]</scope>
    <source>
        <strain evidence="12">ATCC BAA-1111 / DSM 21527 / NCTC 11395 / H</strain>
        <plasmid evidence="12">Plasmid pTURPA.01</plasmid>
    </source>
</reference>
<dbReference type="KEGG" id="tpx:Turpa_0026"/>
<feature type="binding site" evidence="10">
    <location>
        <position position="13"/>
    </location>
    <ligand>
        <name>Zn(2+)</name>
        <dbReference type="ChEBI" id="CHEBI:29105"/>
    </ligand>
</feature>
<keyword evidence="11" id="KW-0614">Plasmid</keyword>
<dbReference type="HOGENOM" id="CLU_111016_6_1_12"/>
<dbReference type="AlphaFoldDB" id="I4BC21"/>
<dbReference type="Proteomes" id="UP000006048">
    <property type="component" value="Plasmid pTURPA.01"/>
</dbReference>
<evidence type="ECO:0000313" key="12">
    <source>
        <dbReference type="Proteomes" id="UP000006048"/>
    </source>
</evidence>
<feature type="binding site" evidence="10">
    <location>
        <position position="28"/>
    </location>
    <ligand>
        <name>Zn(2+)</name>
        <dbReference type="ChEBI" id="CHEBI:29105"/>
    </ligand>
</feature>
<gene>
    <name evidence="11" type="ordered locus">Turpa_0026</name>
</gene>
<evidence type="ECO:0000256" key="7">
    <source>
        <dbReference type="ARBA" id="ARBA00048807"/>
    </source>
</evidence>
<dbReference type="SUPFAM" id="SSF55620">
    <property type="entry name" value="Tetrahydrobiopterin biosynthesis enzymes-like"/>
    <property type="match status" value="1"/>
</dbReference>
<comment type="catalytic activity">
    <reaction evidence="7 8">
        <text>7,8-dihydroneopterin 3'-triphosphate + H2O = 6-carboxy-5,6,7,8-tetrahydropterin + triphosphate + acetaldehyde + 2 H(+)</text>
        <dbReference type="Rhea" id="RHEA:27966"/>
        <dbReference type="ChEBI" id="CHEBI:15343"/>
        <dbReference type="ChEBI" id="CHEBI:15377"/>
        <dbReference type="ChEBI" id="CHEBI:15378"/>
        <dbReference type="ChEBI" id="CHEBI:18036"/>
        <dbReference type="ChEBI" id="CHEBI:58462"/>
        <dbReference type="ChEBI" id="CHEBI:61032"/>
        <dbReference type="EC" id="4.1.2.50"/>
    </reaction>
</comment>
<feature type="active site" description="Charge relay system" evidence="9">
    <location>
        <position position="67"/>
    </location>
</feature>
<keyword evidence="4 8" id="KW-0479">Metal-binding</keyword>
<evidence type="ECO:0000256" key="10">
    <source>
        <dbReference type="PIRSR" id="PIRSR006113-2"/>
    </source>
</evidence>
<proteinExistence type="inferred from homology"/>
<dbReference type="RefSeq" id="WP_014805303.1">
    <property type="nucleotide sequence ID" value="NC_018021.1"/>
</dbReference>
<dbReference type="EMBL" id="CP002960">
    <property type="protein sequence ID" value="AFM14828.1"/>
    <property type="molecule type" value="Genomic_DNA"/>
</dbReference>
<evidence type="ECO:0000256" key="5">
    <source>
        <dbReference type="ARBA" id="ARBA00022833"/>
    </source>
</evidence>
<dbReference type="Pfam" id="PF01242">
    <property type="entry name" value="PTPS"/>
    <property type="match status" value="1"/>
</dbReference>
<feature type="active site" description="Proton acceptor" evidence="9">
    <location>
        <position position="24"/>
    </location>
</feature>
<dbReference type="PANTHER" id="PTHR12589:SF7">
    <property type="entry name" value="6-PYRUVOYL TETRAHYDROBIOPTERIN SYNTHASE"/>
    <property type="match status" value="1"/>
</dbReference>
<accession>I4BC21</accession>
<dbReference type="PANTHER" id="PTHR12589">
    <property type="entry name" value="PYRUVOYL TETRAHYDROBIOPTERIN SYNTHASE"/>
    <property type="match status" value="1"/>
</dbReference>
<keyword evidence="12" id="KW-1185">Reference proteome</keyword>
<evidence type="ECO:0000256" key="9">
    <source>
        <dbReference type="PIRSR" id="PIRSR006113-1"/>
    </source>
</evidence>
<comment type="cofactor">
    <cofactor evidence="8 10">
        <name>Zn(2+)</name>
        <dbReference type="ChEBI" id="CHEBI:29105"/>
    </cofactor>
    <text evidence="8 10">Binds 1 zinc ion per subunit.</text>
</comment>
<organism evidence="11 12">
    <name type="scientific">Turneriella parva (strain ATCC BAA-1111 / DSM 21527 / NCTC 11395 / H)</name>
    <name type="common">Leptospira parva</name>
    <dbReference type="NCBI Taxonomy" id="869212"/>
    <lineage>
        <taxon>Bacteria</taxon>
        <taxon>Pseudomonadati</taxon>
        <taxon>Spirochaetota</taxon>
        <taxon>Spirochaetia</taxon>
        <taxon>Leptospirales</taxon>
        <taxon>Leptospiraceae</taxon>
        <taxon>Turneriella</taxon>
    </lineage>
</organism>
<dbReference type="NCBIfam" id="TIGR03367">
    <property type="entry name" value="queuosine_QueD"/>
    <property type="match status" value="1"/>
</dbReference>
<keyword evidence="8" id="KW-0671">Queuosine biosynthesis</keyword>
<evidence type="ECO:0000256" key="6">
    <source>
        <dbReference type="ARBA" id="ARBA00023239"/>
    </source>
</evidence>
<dbReference type="OrthoDB" id="9804698at2"/>
<dbReference type="UniPathway" id="UPA00391"/>
<comment type="similarity">
    <text evidence="2 8">Belongs to the PTPS family. QueD subfamily.</text>
</comment>
<evidence type="ECO:0000256" key="2">
    <source>
        <dbReference type="ARBA" id="ARBA00008900"/>
    </source>
</evidence>
<keyword evidence="5 8" id="KW-0862">Zinc</keyword>
<comment type="pathway">
    <text evidence="1 8">Purine metabolism; 7-cyano-7-deazaguanine biosynthesis.</text>
</comment>
<evidence type="ECO:0000256" key="1">
    <source>
        <dbReference type="ARBA" id="ARBA00005061"/>
    </source>
</evidence>
<dbReference type="GO" id="GO:0070497">
    <property type="term" value="F:6-carboxytetrahydropterin synthase activity"/>
    <property type="evidence" value="ECO:0007669"/>
    <property type="project" value="UniProtKB-EC"/>
</dbReference>
<geneLocation type="plasmid" evidence="11 12">
    <name>pTURPA.01</name>
</geneLocation>
<protein>
    <recommendedName>
        <fullName evidence="3 8">6-carboxy-5,6,7,8-tetrahydropterin synthase</fullName>
        <ecNumber evidence="8">4.-.-.-</ecNumber>
    </recommendedName>
</protein>
<evidence type="ECO:0000256" key="4">
    <source>
        <dbReference type="ARBA" id="ARBA00022723"/>
    </source>
</evidence>
<evidence type="ECO:0000256" key="3">
    <source>
        <dbReference type="ARBA" id="ARBA00018141"/>
    </source>
</evidence>
<dbReference type="PIRSF" id="PIRSF006113">
    <property type="entry name" value="PTP_synth"/>
    <property type="match status" value="1"/>
</dbReference>
<feature type="active site" description="Charge relay system" evidence="9">
    <location>
        <position position="106"/>
    </location>
</feature>
<sequence length="118" mass="13593">MQIEKEFIFDSAHFLPLVPENHKCRKLHGHTYRVTIAVSGEINPQGWIMDFADIGDIVKPIVRSIDHTLLNSVEGLENPTAENIARWLFDRIKEKLPELAFVIVQEGESSRVIYPQRQ</sequence>